<evidence type="ECO:0000313" key="8">
    <source>
        <dbReference type="EMBL" id="MFC4590881.1"/>
    </source>
</evidence>
<evidence type="ECO:0000256" key="3">
    <source>
        <dbReference type="ARBA" id="ARBA00022962"/>
    </source>
</evidence>
<dbReference type="Proteomes" id="UP001595891">
    <property type="component" value="Unassembled WGS sequence"/>
</dbReference>
<evidence type="ECO:0000313" key="9">
    <source>
        <dbReference type="Proteomes" id="UP001595891"/>
    </source>
</evidence>
<dbReference type="PANTHER" id="PTHR21343">
    <property type="entry name" value="DETHIOBIOTIN SYNTHETASE"/>
    <property type="match status" value="1"/>
</dbReference>
<dbReference type="PANTHER" id="PTHR21343:SF1">
    <property type="entry name" value="COBYRIC ACID SYNTHASE"/>
    <property type="match status" value="1"/>
</dbReference>
<dbReference type="CDD" id="cd05389">
    <property type="entry name" value="CobQ_N"/>
    <property type="match status" value="1"/>
</dbReference>
<feature type="domain" description="CobB/CobQ-like glutamine amidotransferase" evidence="7">
    <location>
        <begin position="277"/>
        <end position="457"/>
    </location>
</feature>
<dbReference type="InterPro" id="IPR047045">
    <property type="entry name" value="CobQ_N"/>
</dbReference>
<feature type="active site" evidence="4">
    <location>
        <position position="449"/>
    </location>
</feature>
<dbReference type="InterPro" id="IPR004459">
    <property type="entry name" value="CobQ_synth"/>
</dbReference>
<dbReference type="PROSITE" id="PS51274">
    <property type="entry name" value="GATASE_COBBQ"/>
    <property type="match status" value="1"/>
</dbReference>
<evidence type="ECO:0000256" key="2">
    <source>
        <dbReference type="ARBA" id="ARBA00022573"/>
    </source>
</evidence>
<evidence type="ECO:0000256" key="4">
    <source>
        <dbReference type="HAMAP-Rule" id="MF_00028"/>
    </source>
</evidence>
<dbReference type="SUPFAM" id="SSF52540">
    <property type="entry name" value="P-loop containing nucleoside triphosphate hydrolases"/>
    <property type="match status" value="1"/>
</dbReference>
<dbReference type="HAMAP" id="MF_00028">
    <property type="entry name" value="CobQ"/>
    <property type="match status" value="1"/>
</dbReference>
<dbReference type="Pfam" id="PF07685">
    <property type="entry name" value="GATase_3"/>
    <property type="match status" value="1"/>
</dbReference>
<sequence length="526" mass="55512">MLKGTLLVAGTTSDAGKSVVTAGICRWLARRGVRVAPFKAQNMSLNSYVTADGAEIGRAQVAQAQAAGVEPAADMNPILLKPGSERRSQVVVLGRPLAEVDAMEYGAYKDHLRTVALESLNRLRAAYDVVICEGAGSPAEINLRKGDIANMGLARAADIPVIVVGDIDRGGVFASLYGTVALLDAGDQALISGFLINKFRGAAELLEPGLDMLRQLTGRPVHGVLPWLDGLWMDLEDSLALDNRRGMGPPTVAEPPDPGALPGPGTSSGSGVPESLRVVVVRYPRISNFTDVDALAAEPGVVVRFVTSPGDAAEIREADLVVLPGSRATVTDLEWLRRTGLASALLDRRGPILGICGGYQMLARSIRDDVESGAGRVDGLGLLPATVEFVRDKTLSRPVGEAYGHRVAAYEIHHGIVSVDGGAELLRDGGVERFLDGCRVGVVWGTTWHGIMENDDFRRAFLADVAFVTGRRFVPAAGVSFAALRERQLDALGDLIERHADTEALLALIENGAPEGLPVLPPGGVG</sequence>
<name>A0ABV9EQY5_9ACTN</name>
<dbReference type="RefSeq" id="WP_262848634.1">
    <property type="nucleotide sequence ID" value="NZ_JANZYP010000075.1"/>
</dbReference>
<evidence type="ECO:0000256" key="1">
    <source>
        <dbReference type="ARBA" id="ARBA00004953"/>
    </source>
</evidence>
<dbReference type="InterPro" id="IPR011698">
    <property type="entry name" value="GATase_3"/>
</dbReference>
<dbReference type="InterPro" id="IPR027417">
    <property type="entry name" value="P-loop_NTPase"/>
</dbReference>
<dbReference type="Pfam" id="PF01656">
    <property type="entry name" value="CbiA"/>
    <property type="match status" value="1"/>
</dbReference>
<dbReference type="NCBIfam" id="TIGR00313">
    <property type="entry name" value="cobQ"/>
    <property type="match status" value="1"/>
</dbReference>
<evidence type="ECO:0000256" key="5">
    <source>
        <dbReference type="SAM" id="MobiDB-lite"/>
    </source>
</evidence>
<dbReference type="PROSITE" id="PS51273">
    <property type="entry name" value="GATASE_TYPE_1"/>
    <property type="match status" value="1"/>
</dbReference>
<comment type="similarity">
    <text evidence="4">Belongs to the CobB/CobQ family. CobQ subfamily.</text>
</comment>
<dbReference type="InterPro" id="IPR002586">
    <property type="entry name" value="CobQ/CobB/MinD/ParA_Nub-bd_dom"/>
</dbReference>
<evidence type="ECO:0000259" key="6">
    <source>
        <dbReference type="Pfam" id="PF01656"/>
    </source>
</evidence>
<accession>A0ABV9EQY5</accession>
<dbReference type="CDD" id="cd01750">
    <property type="entry name" value="GATase1_CobQ"/>
    <property type="match status" value="1"/>
</dbReference>
<dbReference type="InterPro" id="IPR033949">
    <property type="entry name" value="CobQ_GATase1"/>
</dbReference>
<dbReference type="SUPFAM" id="SSF52317">
    <property type="entry name" value="Class I glutamine amidotransferase-like"/>
    <property type="match status" value="1"/>
</dbReference>
<comment type="function">
    <text evidence="4">Catalyzes amidations at positions B, D, E, and G on adenosylcobyrinic A,C-diamide. NH(2) groups are provided by glutamine, and one molecule of ATP is hydrogenolyzed for each amidation.</text>
</comment>
<keyword evidence="9" id="KW-1185">Reference proteome</keyword>
<keyword evidence="3 4" id="KW-0315">Glutamine amidotransferase</keyword>
<feature type="domain" description="CobQ/CobB/MinD/ParA nucleotide binding" evidence="6">
    <location>
        <begin position="7"/>
        <end position="231"/>
    </location>
</feature>
<protein>
    <recommendedName>
        <fullName evidence="4">Cobyric acid synthase</fullName>
    </recommendedName>
</protein>
<gene>
    <name evidence="4" type="primary">cobQ</name>
    <name evidence="8" type="ORF">ACFO8L_32630</name>
</gene>
<feature type="compositionally biased region" description="Pro residues" evidence="5">
    <location>
        <begin position="252"/>
        <end position="261"/>
    </location>
</feature>
<feature type="active site" description="Nucleophile" evidence="4">
    <location>
        <position position="356"/>
    </location>
</feature>
<dbReference type="NCBIfam" id="NF001989">
    <property type="entry name" value="PRK00784.1"/>
    <property type="match status" value="1"/>
</dbReference>
<dbReference type="EMBL" id="JBHSFN010000027">
    <property type="protein sequence ID" value="MFC4590881.1"/>
    <property type="molecule type" value="Genomic_DNA"/>
</dbReference>
<proteinExistence type="inferred from homology"/>
<organism evidence="8 9">
    <name type="scientific">Sphaerisporangium corydalis</name>
    <dbReference type="NCBI Taxonomy" id="1441875"/>
    <lineage>
        <taxon>Bacteria</taxon>
        <taxon>Bacillati</taxon>
        <taxon>Actinomycetota</taxon>
        <taxon>Actinomycetes</taxon>
        <taxon>Streptosporangiales</taxon>
        <taxon>Streptosporangiaceae</taxon>
        <taxon>Sphaerisporangium</taxon>
    </lineage>
</organism>
<comment type="caution">
    <text evidence="8">The sequence shown here is derived from an EMBL/GenBank/DDBJ whole genome shotgun (WGS) entry which is preliminary data.</text>
</comment>
<reference evidence="9" key="1">
    <citation type="journal article" date="2019" name="Int. J. Syst. Evol. Microbiol.">
        <title>The Global Catalogue of Microorganisms (GCM) 10K type strain sequencing project: providing services to taxonomists for standard genome sequencing and annotation.</title>
        <authorList>
            <consortium name="The Broad Institute Genomics Platform"/>
            <consortium name="The Broad Institute Genome Sequencing Center for Infectious Disease"/>
            <person name="Wu L."/>
            <person name="Ma J."/>
        </authorList>
    </citation>
    <scope>NUCLEOTIDE SEQUENCE [LARGE SCALE GENOMIC DNA]</scope>
    <source>
        <strain evidence="9">CCUG 49560</strain>
    </source>
</reference>
<evidence type="ECO:0000259" key="7">
    <source>
        <dbReference type="Pfam" id="PF07685"/>
    </source>
</evidence>
<feature type="region of interest" description="Disordered" evidence="5">
    <location>
        <begin position="243"/>
        <end position="271"/>
    </location>
</feature>
<keyword evidence="2 4" id="KW-0169">Cobalamin biosynthesis</keyword>
<dbReference type="Gene3D" id="3.40.50.300">
    <property type="entry name" value="P-loop containing nucleotide triphosphate hydrolases"/>
    <property type="match status" value="1"/>
</dbReference>
<dbReference type="Gene3D" id="3.40.50.880">
    <property type="match status" value="1"/>
</dbReference>
<comment type="pathway">
    <text evidence="1 4">Cofactor biosynthesis; adenosylcobalamin biosynthesis.</text>
</comment>
<dbReference type="InterPro" id="IPR029062">
    <property type="entry name" value="Class_I_gatase-like"/>
</dbReference>